<gene>
    <name evidence="12" type="ordered locus">Dret_0418</name>
</gene>
<keyword evidence="9" id="KW-0597">Phosphoprotein</keyword>
<proteinExistence type="inferred from homology"/>
<evidence type="ECO:0000256" key="5">
    <source>
        <dbReference type="ARBA" id="ARBA00022827"/>
    </source>
</evidence>
<dbReference type="SUPFAM" id="SSF51971">
    <property type="entry name" value="Nucleotide-binding domain"/>
    <property type="match status" value="2"/>
</dbReference>
<keyword evidence="4" id="KW-0479">Metal-binding</keyword>
<evidence type="ECO:0000313" key="13">
    <source>
        <dbReference type="Proteomes" id="UP000001052"/>
    </source>
</evidence>
<dbReference type="PROSITE" id="PS50110">
    <property type="entry name" value="RESPONSE_REGULATORY"/>
    <property type="match status" value="1"/>
</dbReference>
<evidence type="ECO:0000256" key="2">
    <source>
        <dbReference type="ARBA" id="ARBA00006561"/>
    </source>
</evidence>
<keyword evidence="7" id="KW-0408">Iron</keyword>
<dbReference type="InterPro" id="IPR011006">
    <property type="entry name" value="CheY-like_superfamily"/>
</dbReference>
<dbReference type="KEGG" id="drt:Dret_0418"/>
<keyword evidence="13" id="KW-1185">Reference proteome</keyword>
<dbReference type="PANTHER" id="PTHR43498">
    <property type="entry name" value="FERREDOXIN:COB-COM HETERODISULFIDE REDUCTASE SUBUNIT A"/>
    <property type="match status" value="1"/>
</dbReference>
<evidence type="ECO:0000256" key="7">
    <source>
        <dbReference type="ARBA" id="ARBA00023004"/>
    </source>
</evidence>
<reference evidence="13" key="1">
    <citation type="submission" date="2009-09" db="EMBL/GenBank/DDBJ databases">
        <title>The complete chromosome of Desulfohalobium retbaense DSM 5692.</title>
        <authorList>
            <consortium name="US DOE Joint Genome Institute (JGI-PGF)"/>
            <person name="Lucas S."/>
            <person name="Copeland A."/>
            <person name="Lapidus A."/>
            <person name="Glavina del Rio T."/>
            <person name="Dalin E."/>
            <person name="Tice H."/>
            <person name="Bruce D."/>
            <person name="Goodwin L."/>
            <person name="Pitluck S."/>
            <person name="Kyrpides N."/>
            <person name="Mavromatis K."/>
            <person name="Ivanova N."/>
            <person name="Mikhailova N."/>
            <person name="Munk A.C."/>
            <person name="Brettin T."/>
            <person name="Detter J.C."/>
            <person name="Han C."/>
            <person name="Tapia R."/>
            <person name="Larimer F."/>
            <person name="Land M."/>
            <person name="Hauser L."/>
            <person name="Markowitz V."/>
            <person name="Cheng J.-F."/>
            <person name="Hugenholtz P."/>
            <person name="Woyke T."/>
            <person name="Wu D."/>
            <person name="Spring S."/>
            <person name="Klenk H.-P."/>
            <person name="Eisen J.A."/>
        </authorList>
    </citation>
    <scope>NUCLEOTIDE SEQUENCE [LARGE SCALE GENOMIC DNA]</scope>
    <source>
        <strain evidence="13">DSM 5692</strain>
    </source>
</reference>
<dbReference type="InterPro" id="IPR001789">
    <property type="entry name" value="Sig_transdc_resp-reg_receiver"/>
</dbReference>
<feature type="domain" description="4Fe-4S ferredoxin-type" evidence="11">
    <location>
        <begin position="156"/>
        <end position="185"/>
    </location>
</feature>
<evidence type="ECO:0000313" key="12">
    <source>
        <dbReference type="EMBL" id="ACV67715.1"/>
    </source>
</evidence>
<feature type="domain" description="4Fe-4S ferredoxin-type" evidence="11">
    <location>
        <begin position="109"/>
        <end position="139"/>
    </location>
</feature>
<evidence type="ECO:0000256" key="9">
    <source>
        <dbReference type="PROSITE-ProRule" id="PRU00169"/>
    </source>
</evidence>
<dbReference type="GO" id="GO:0046872">
    <property type="term" value="F:metal ion binding"/>
    <property type="evidence" value="ECO:0007669"/>
    <property type="project" value="UniProtKB-KW"/>
</dbReference>
<dbReference type="GO" id="GO:0000160">
    <property type="term" value="P:phosphorelay signal transduction system"/>
    <property type="evidence" value="ECO:0007669"/>
    <property type="project" value="InterPro"/>
</dbReference>
<dbReference type="InterPro" id="IPR039650">
    <property type="entry name" value="HdrA-like"/>
</dbReference>
<comment type="similarity">
    <text evidence="2">Belongs to the HdrA family.</text>
</comment>
<dbReference type="InterPro" id="IPR023753">
    <property type="entry name" value="FAD/NAD-binding_dom"/>
</dbReference>
<dbReference type="Gene3D" id="3.40.50.2300">
    <property type="match status" value="1"/>
</dbReference>
<evidence type="ECO:0000256" key="1">
    <source>
        <dbReference type="ARBA" id="ARBA00001974"/>
    </source>
</evidence>
<name>C8X090_DESRD</name>
<dbReference type="Pfam" id="PF13237">
    <property type="entry name" value="Fer4_10"/>
    <property type="match status" value="1"/>
</dbReference>
<feature type="domain" description="Response regulatory" evidence="10">
    <location>
        <begin position="191"/>
        <end position="306"/>
    </location>
</feature>
<dbReference type="PANTHER" id="PTHR43498:SF1">
    <property type="entry name" value="COB--COM HETERODISULFIDE REDUCTASE IRON-SULFUR SUBUNIT A"/>
    <property type="match status" value="1"/>
</dbReference>
<evidence type="ECO:0000256" key="4">
    <source>
        <dbReference type="ARBA" id="ARBA00022723"/>
    </source>
</evidence>
<evidence type="ECO:0000256" key="6">
    <source>
        <dbReference type="ARBA" id="ARBA00023002"/>
    </source>
</evidence>
<dbReference type="GO" id="GO:0051539">
    <property type="term" value="F:4 iron, 4 sulfur cluster binding"/>
    <property type="evidence" value="ECO:0007669"/>
    <property type="project" value="UniProtKB-KW"/>
</dbReference>
<keyword evidence="6" id="KW-0560">Oxidoreductase</keyword>
<dbReference type="PROSITE" id="PS51379">
    <property type="entry name" value="4FE4S_FER_2"/>
    <property type="match status" value="4"/>
</dbReference>
<dbReference type="eggNOG" id="COG3706">
    <property type="taxonomic scope" value="Bacteria"/>
</dbReference>
<keyword evidence="8" id="KW-0411">Iron-sulfur</keyword>
<dbReference type="Pfam" id="PF07992">
    <property type="entry name" value="Pyr_redox_2"/>
    <property type="match status" value="2"/>
</dbReference>
<keyword evidence="5" id="KW-0285">Flavoprotein</keyword>
<dbReference type="PROSITE" id="PS00198">
    <property type="entry name" value="4FE4S_FER_1"/>
    <property type="match status" value="4"/>
</dbReference>
<dbReference type="InterPro" id="IPR017900">
    <property type="entry name" value="4Fe4S_Fe_S_CS"/>
</dbReference>
<dbReference type="Gene3D" id="3.40.50.720">
    <property type="entry name" value="NAD(P)-binding Rossmann-like Domain"/>
    <property type="match status" value="1"/>
</dbReference>
<dbReference type="EMBL" id="CP001734">
    <property type="protein sequence ID" value="ACV67715.1"/>
    <property type="molecule type" value="Genomic_DNA"/>
</dbReference>
<dbReference type="Proteomes" id="UP000001052">
    <property type="component" value="Chromosome"/>
</dbReference>
<dbReference type="SUPFAM" id="SSF54862">
    <property type="entry name" value="4Fe-4S ferredoxins"/>
    <property type="match status" value="2"/>
</dbReference>
<dbReference type="HOGENOM" id="CLU_004231_2_0_7"/>
<evidence type="ECO:0000259" key="10">
    <source>
        <dbReference type="PROSITE" id="PS50110"/>
    </source>
</evidence>
<dbReference type="Pfam" id="PF13450">
    <property type="entry name" value="NAD_binding_8"/>
    <property type="match status" value="1"/>
</dbReference>
<keyword evidence="5" id="KW-0274">FAD</keyword>
<dbReference type="AlphaFoldDB" id="C8X090"/>
<dbReference type="OrthoDB" id="9758544at2"/>
<evidence type="ECO:0000256" key="8">
    <source>
        <dbReference type="ARBA" id="ARBA00023014"/>
    </source>
</evidence>
<dbReference type="eggNOG" id="COG2072">
    <property type="taxonomic scope" value="Bacteria"/>
</dbReference>
<evidence type="ECO:0000256" key="3">
    <source>
        <dbReference type="ARBA" id="ARBA00022485"/>
    </source>
</evidence>
<accession>C8X090</accession>
<dbReference type="GO" id="GO:0016491">
    <property type="term" value="F:oxidoreductase activity"/>
    <property type="evidence" value="ECO:0007669"/>
    <property type="project" value="UniProtKB-KW"/>
</dbReference>
<dbReference type="Gene3D" id="3.30.70.20">
    <property type="match status" value="2"/>
</dbReference>
<dbReference type="InterPro" id="IPR017896">
    <property type="entry name" value="4Fe4S_Fe-S-bd"/>
</dbReference>
<protein>
    <submittedName>
        <fullName evidence="12">Response regulator receiver protein</fullName>
    </submittedName>
</protein>
<feature type="domain" description="4Fe-4S ferredoxin-type" evidence="11">
    <location>
        <begin position="1096"/>
        <end position="1125"/>
    </location>
</feature>
<dbReference type="SUPFAM" id="SSF52172">
    <property type="entry name" value="CheY-like"/>
    <property type="match status" value="1"/>
</dbReference>
<dbReference type="Gene3D" id="3.50.50.60">
    <property type="entry name" value="FAD/NAD(P)-binding domain"/>
    <property type="match status" value="2"/>
</dbReference>
<comment type="cofactor">
    <cofactor evidence="1">
        <name>FAD</name>
        <dbReference type="ChEBI" id="CHEBI:57692"/>
    </cofactor>
</comment>
<organism evidence="12 13">
    <name type="scientific">Desulfohalobium retbaense (strain ATCC 49708 / DSM 5692 / JCM 16813 / HR100)</name>
    <dbReference type="NCBI Taxonomy" id="485915"/>
    <lineage>
        <taxon>Bacteria</taxon>
        <taxon>Pseudomonadati</taxon>
        <taxon>Thermodesulfobacteriota</taxon>
        <taxon>Desulfovibrionia</taxon>
        <taxon>Desulfovibrionales</taxon>
        <taxon>Desulfohalobiaceae</taxon>
        <taxon>Desulfohalobium</taxon>
    </lineage>
</organism>
<evidence type="ECO:0000259" key="11">
    <source>
        <dbReference type="PROSITE" id="PS51379"/>
    </source>
</evidence>
<dbReference type="Pfam" id="PF12838">
    <property type="entry name" value="Fer4_7"/>
    <property type="match status" value="1"/>
</dbReference>
<dbReference type="InterPro" id="IPR036188">
    <property type="entry name" value="FAD/NAD-bd_sf"/>
</dbReference>
<dbReference type="STRING" id="485915.Dret_0418"/>
<keyword evidence="3" id="KW-0004">4Fe-4S</keyword>
<dbReference type="RefSeq" id="WP_015750873.1">
    <property type="nucleotide sequence ID" value="NC_013223.1"/>
</dbReference>
<feature type="modified residue" description="4-aspartylphosphate" evidence="9">
    <location>
        <position position="241"/>
    </location>
</feature>
<feature type="domain" description="4Fe-4S ferredoxin-type" evidence="11">
    <location>
        <begin position="1065"/>
        <end position="1094"/>
    </location>
</feature>
<dbReference type="eggNOG" id="COG1148">
    <property type="taxonomic scope" value="Bacteria"/>
</dbReference>
<reference evidence="12 13" key="2">
    <citation type="journal article" date="2010" name="Stand. Genomic Sci.">
        <title>Complete genome sequence of Desulfohalobium retbaense type strain (HR(100)).</title>
        <authorList>
            <person name="Spring S."/>
            <person name="Nolan M."/>
            <person name="Lapidus A."/>
            <person name="Glavina Del Rio T."/>
            <person name="Copeland A."/>
            <person name="Tice H."/>
            <person name="Cheng J.F."/>
            <person name="Lucas S."/>
            <person name="Land M."/>
            <person name="Chen F."/>
            <person name="Bruce D."/>
            <person name="Goodwin L."/>
            <person name="Pitluck S."/>
            <person name="Ivanova N."/>
            <person name="Mavromatis K."/>
            <person name="Mikhailova N."/>
            <person name="Pati A."/>
            <person name="Chen A."/>
            <person name="Palaniappan K."/>
            <person name="Hauser L."/>
            <person name="Chang Y.J."/>
            <person name="Jeffries C.D."/>
            <person name="Munk C."/>
            <person name="Kiss H."/>
            <person name="Chain P."/>
            <person name="Han C."/>
            <person name="Brettin T."/>
            <person name="Detter J.C."/>
            <person name="Schuler E."/>
            <person name="Goker M."/>
            <person name="Rohde M."/>
            <person name="Bristow J."/>
            <person name="Eisen J.A."/>
            <person name="Markowitz V."/>
            <person name="Hugenholtz P."/>
            <person name="Kyrpides N.C."/>
            <person name="Klenk H.P."/>
        </authorList>
    </citation>
    <scope>NUCLEOTIDE SEQUENCE [LARGE SCALE GENOMIC DNA]</scope>
    <source>
        <strain evidence="12 13">DSM 5692</strain>
    </source>
</reference>
<sequence length="1142" mass="124908">MPTQEYAALVVGAGIGGIRAALDLAETEHKVLLIDNKPHLGGLLAQLDYQFPSDHCGMCKMLPLTERDDSSQFCLRKGLFHRNLDILLSSRLTSLEGEPGKFQAVVKQQSSLVDAHKCISCGQCSTVCPVRIPDTFNAGLGERAAIYLPVPHNIPNQYVVDLAHCTRCWKCAEACPTGAVDFKFAERANFPILVAHQDSSLRQSIDQSLADENFPLHWATTGEEALRMVEQETSLGLVLLDSTFADVTAQRVLQRGLEIHPDLQVVAMAPESVAEAAQALVANGARTTLATPLTDDFPGWLDKLYLRITSETSHQLEVGAVILAGGFECYDPAPVHDVLGYKDHPQVVTSLEFERLLSSTGPCGGDLQRSDGKPVQSIAWLQCVGSRDRQKNADYCSSICCMFAIKEALLAKDHARDQIETTIFAMDVRTFGKGYQRYRDHAEQERGVRFVIARPHSIIPDGHGGLLLQYIDENGQPQNAEYDMVVLATGAKPPQDMPGLIQATGIECNEFGFCRTDALAPTRTSQFGVFAAGAFGEPKDIADTVIQASAAALEASRLIYLYAAPKRWEKEPEPTYRRVEQEAPRTLVVLCDACPTLEQSVDMPTLTEQLQQMSSVQEVVRIPQACTEAGWQRIEDQVRQSAPNRIVLGACLPYAHVPRLRQLGRTVALDPAFMEVVDIYTPTFPDMPLTSEQRLREIVSNLGMAVVKVQSASPTPLLKPVPVTPKALVVGAGLAGMTAAMAVADHGMDAYLVEEGDSLGGTANRLRSTLEGSDPVKYIQDLCEQVQKHPKITLLTESRITLSMGRAGQFLSAVQTEAGQSLTIEHGATILATGGKEAKSYAYGYGTRKTIFSQLQFEDKLATGAIDAGALSGVVMIQCVECREEPRNYCSRVCCATAVKNAITLKRRNPKLPVYILYRDMMTYGFSEHSYTEARRLGVVFIRYTPAHKPQVECMDDDRYRVTLTEPILQRPLEIHADLLVLATGIVPNEVEELSEIFRVPVDQDGFFQEAESKWRPVEFLRQGVFVCGLARAPGNMRETVASAKAAAQRALRLLTHDRIAGGTVTAEVRHSLCSLCQACVNVCPYGARSLDWENEQIVVDEILCQGCGACTAVCPNSAAVLRGFQDEQVLAEIDASLGVVP</sequence>